<dbReference type="AlphaFoldDB" id="A0AAD8E6R4"/>
<feature type="transmembrane region" description="Helical" evidence="10">
    <location>
        <begin position="135"/>
        <end position="158"/>
    </location>
</feature>
<evidence type="ECO:0000256" key="3">
    <source>
        <dbReference type="ARBA" id="ARBA00022606"/>
    </source>
</evidence>
<evidence type="ECO:0000256" key="9">
    <source>
        <dbReference type="ARBA" id="ARBA00023224"/>
    </source>
</evidence>
<dbReference type="EMBL" id="JASPKZ010008858">
    <property type="protein sequence ID" value="KAJ9578849.1"/>
    <property type="molecule type" value="Genomic_DNA"/>
</dbReference>
<feature type="non-terminal residue" evidence="11">
    <location>
        <position position="330"/>
    </location>
</feature>
<reference evidence="11" key="1">
    <citation type="journal article" date="2023" name="IScience">
        <title>Live-bearing cockroach genome reveals convergent evolutionary mechanisms linked to viviparity in insects and beyond.</title>
        <authorList>
            <person name="Fouks B."/>
            <person name="Harrison M.C."/>
            <person name="Mikhailova A.A."/>
            <person name="Marchal E."/>
            <person name="English S."/>
            <person name="Carruthers M."/>
            <person name="Jennings E.C."/>
            <person name="Chiamaka E.L."/>
            <person name="Frigard R.A."/>
            <person name="Pippel M."/>
            <person name="Attardo G.M."/>
            <person name="Benoit J.B."/>
            <person name="Bornberg-Bauer E."/>
            <person name="Tobe S.S."/>
        </authorList>
    </citation>
    <scope>NUCLEOTIDE SEQUENCE</scope>
    <source>
        <strain evidence="11">Stay&amp;Tobe</strain>
    </source>
</reference>
<dbReference type="GO" id="GO:0004984">
    <property type="term" value="F:olfactory receptor activity"/>
    <property type="evidence" value="ECO:0007669"/>
    <property type="project" value="InterPro"/>
</dbReference>
<evidence type="ECO:0008006" key="13">
    <source>
        <dbReference type="Google" id="ProtNLM"/>
    </source>
</evidence>
<evidence type="ECO:0000256" key="6">
    <source>
        <dbReference type="ARBA" id="ARBA00022989"/>
    </source>
</evidence>
<keyword evidence="2" id="KW-1003">Cell membrane</keyword>
<feature type="transmembrane region" description="Helical" evidence="10">
    <location>
        <begin position="74"/>
        <end position="92"/>
    </location>
</feature>
<evidence type="ECO:0000313" key="11">
    <source>
        <dbReference type="EMBL" id="KAJ9578849.1"/>
    </source>
</evidence>
<dbReference type="InterPro" id="IPR004117">
    <property type="entry name" value="7tm6_olfct_rcpt"/>
</dbReference>
<sequence>MASQVDSNNILSLNLKLLMIAGIWCRDTIKHRRTRIFYSFYEKAVFLIITSYNCGVFLHPFLVKQSMEDFVDSLVIFICEILHYGKYVSILLQKKKLTKLTVFLENNLHIQGNVISDMEKEVKQRKVALARKITIFYFSSLCITATAMVVPVVAVVLFEYLNKNAITHELVIWKMWIPFDYSQFPTNVIVFVYQIIATFYTGCSIIGTVNAFFMSVIVCTSLLFEMLSTSIKNAEKSPDIQLHIRNCIIYHQNILKYVWAIYIFNRLYVGFIYDDVLFQSEEVGNAAYESDWYNMPINTKNSIRMVIMRCQRRVAIATGPFGYLSMPLFA</sequence>
<accession>A0AAD8E6R4</accession>
<keyword evidence="8" id="KW-0675">Receptor</keyword>
<evidence type="ECO:0000256" key="1">
    <source>
        <dbReference type="ARBA" id="ARBA00004651"/>
    </source>
</evidence>
<dbReference type="GO" id="GO:0005886">
    <property type="term" value="C:plasma membrane"/>
    <property type="evidence" value="ECO:0007669"/>
    <property type="project" value="UniProtKB-SubCell"/>
</dbReference>
<protein>
    <recommendedName>
        <fullName evidence="13">Odorant receptor</fullName>
    </recommendedName>
</protein>
<dbReference type="PANTHER" id="PTHR21137">
    <property type="entry name" value="ODORANT RECEPTOR"/>
    <property type="match status" value="1"/>
</dbReference>
<evidence type="ECO:0000313" key="12">
    <source>
        <dbReference type="Proteomes" id="UP001233999"/>
    </source>
</evidence>
<name>A0AAD8E6R4_DIPPU</name>
<dbReference type="Pfam" id="PF02949">
    <property type="entry name" value="7tm_6"/>
    <property type="match status" value="2"/>
</dbReference>
<keyword evidence="6 10" id="KW-1133">Transmembrane helix</keyword>
<gene>
    <name evidence="11" type="ORF">L9F63_004953</name>
</gene>
<keyword evidence="5" id="KW-0552">Olfaction</keyword>
<feature type="transmembrane region" description="Helical" evidence="10">
    <location>
        <begin position="191"/>
        <end position="224"/>
    </location>
</feature>
<evidence type="ECO:0000256" key="4">
    <source>
        <dbReference type="ARBA" id="ARBA00022692"/>
    </source>
</evidence>
<keyword evidence="9" id="KW-0807">Transducer</keyword>
<keyword evidence="12" id="KW-1185">Reference proteome</keyword>
<keyword evidence="4 10" id="KW-0812">Transmembrane</keyword>
<evidence type="ECO:0000256" key="2">
    <source>
        <dbReference type="ARBA" id="ARBA00022475"/>
    </source>
</evidence>
<comment type="caution">
    <text evidence="11">The sequence shown here is derived from an EMBL/GenBank/DDBJ whole genome shotgun (WGS) entry which is preliminary data.</text>
</comment>
<evidence type="ECO:0000256" key="8">
    <source>
        <dbReference type="ARBA" id="ARBA00023170"/>
    </source>
</evidence>
<keyword evidence="3" id="KW-0716">Sensory transduction</keyword>
<feature type="transmembrane region" description="Helical" evidence="10">
    <location>
        <begin position="40"/>
        <end position="62"/>
    </location>
</feature>
<evidence type="ECO:0000256" key="5">
    <source>
        <dbReference type="ARBA" id="ARBA00022725"/>
    </source>
</evidence>
<keyword evidence="7 10" id="KW-0472">Membrane</keyword>
<reference evidence="11" key="2">
    <citation type="submission" date="2023-05" db="EMBL/GenBank/DDBJ databases">
        <authorList>
            <person name="Fouks B."/>
        </authorList>
    </citation>
    <scope>NUCLEOTIDE SEQUENCE</scope>
    <source>
        <strain evidence="11">Stay&amp;Tobe</strain>
        <tissue evidence="11">Testes</tissue>
    </source>
</reference>
<dbReference type="GO" id="GO:0007165">
    <property type="term" value="P:signal transduction"/>
    <property type="evidence" value="ECO:0007669"/>
    <property type="project" value="UniProtKB-KW"/>
</dbReference>
<evidence type="ECO:0000256" key="10">
    <source>
        <dbReference type="SAM" id="Phobius"/>
    </source>
</evidence>
<comment type="subcellular location">
    <subcellularLocation>
        <location evidence="1">Cell membrane</location>
        <topology evidence="1">Multi-pass membrane protein</topology>
    </subcellularLocation>
</comment>
<dbReference type="PANTHER" id="PTHR21137:SF35">
    <property type="entry name" value="ODORANT RECEPTOR 19A-RELATED"/>
    <property type="match status" value="1"/>
</dbReference>
<dbReference type="GO" id="GO:0005549">
    <property type="term" value="F:odorant binding"/>
    <property type="evidence" value="ECO:0007669"/>
    <property type="project" value="InterPro"/>
</dbReference>
<dbReference type="Proteomes" id="UP001233999">
    <property type="component" value="Unassembled WGS sequence"/>
</dbReference>
<organism evidence="11 12">
    <name type="scientific">Diploptera punctata</name>
    <name type="common">Pacific beetle cockroach</name>
    <dbReference type="NCBI Taxonomy" id="6984"/>
    <lineage>
        <taxon>Eukaryota</taxon>
        <taxon>Metazoa</taxon>
        <taxon>Ecdysozoa</taxon>
        <taxon>Arthropoda</taxon>
        <taxon>Hexapoda</taxon>
        <taxon>Insecta</taxon>
        <taxon>Pterygota</taxon>
        <taxon>Neoptera</taxon>
        <taxon>Polyneoptera</taxon>
        <taxon>Dictyoptera</taxon>
        <taxon>Blattodea</taxon>
        <taxon>Blaberoidea</taxon>
        <taxon>Blaberidae</taxon>
        <taxon>Diplopterinae</taxon>
        <taxon>Diploptera</taxon>
    </lineage>
</organism>
<evidence type="ECO:0000256" key="7">
    <source>
        <dbReference type="ARBA" id="ARBA00023136"/>
    </source>
</evidence>
<proteinExistence type="predicted"/>